<dbReference type="RefSeq" id="WP_098192989.1">
    <property type="nucleotide sequence ID" value="NZ_CP023777.1"/>
</dbReference>
<dbReference type="PANTHER" id="PTHR42831">
    <property type="entry name" value="FE-S PROTEIN MATURATION AUXILIARY FACTOR YITW"/>
    <property type="match status" value="1"/>
</dbReference>
<dbReference type="InterPro" id="IPR034904">
    <property type="entry name" value="FSCA_dom_sf"/>
</dbReference>
<dbReference type="PANTHER" id="PTHR42831:SF1">
    <property type="entry name" value="FE-S PROTEIN MATURATION AUXILIARY FACTOR YITW"/>
    <property type="match status" value="1"/>
</dbReference>
<proteinExistence type="predicted"/>
<feature type="domain" description="MIP18 family-like" evidence="1">
    <location>
        <begin position="8"/>
        <end position="79"/>
    </location>
</feature>
<dbReference type="InterPro" id="IPR052339">
    <property type="entry name" value="Fe-S_Maturation_MIP18"/>
</dbReference>
<evidence type="ECO:0000313" key="4">
    <source>
        <dbReference type="Proteomes" id="UP000220133"/>
    </source>
</evidence>
<dbReference type="OrthoDB" id="3684942at2"/>
<dbReference type="InterPro" id="IPR002744">
    <property type="entry name" value="MIP18-like"/>
</dbReference>
<accession>A0A291QRR2</accession>
<dbReference type="KEGG" id="cbae:COR50_05065"/>
<evidence type="ECO:0000259" key="2">
    <source>
        <dbReference type="Pfam" id="PF23451"/>
    </source>
</evidence>
<protein>
    <submittedName>
        <fullName evidence="3">Phenylacetate-CoA oxygenase subunit PaaJ</fullName>
    </submittedName>
</protein>
<dbReference type="Gene3D" id="3.30.300.130">
    <property type="entry name" value="Fe-S cluster assembly (FSCA)"/>
    <property type="match status" value="1"/>
</dbReference>
<dbReference type="EMBL" id="CP023777">
    <property type="protein sequence ID" value="ATL46601.1"/>
    <property type="molecule type" value="Genomic_DNA"/>
</dbReference>
<dbReference type="AlphaFoldDB" id="A0A291QRR2"/>
<reference evidence="3 4" key="1">
    <citation type="submission" date="2017-10" db="EMBL/GenBank/DDBJ databases">
        <title>Paenichitinophaga pekingensis gen. nov., sp. nov., isolated from activated sludge.</title>
        <authorList>
            <person name="Jin D."/>
            <person name="Kong X."/>
            <person name="Deng Y."/>
            <person name="Bai Z."/>
        </authorList>
    </citation>
    <scope>NUCLEOTIDE SEQUENCE [LARGE SCALE GENOMIC DNA]</scope>
    <source>
        <strain evidence="3 4">13</strain>
    </source>
</reference>
<sequence>MKVSVHTEDVYLALEQVMDPEIPVLNVVELGMITGVEVSGGVICVKMIPTFAACPAVQYIQNNIREQLQLALDMPVEVKIDPTVNWSSNRMSEAAKQKLQAFGIAAPRKLQGEGYRELLLATPCPHCGSTDTYLRSPFGSTLCRAIHFCKTCGSAFEQFKPLE</sequence>
<feature type="domain" description="PaaD zinc beta ribbon" evidence="2">
    <location>
        <begin position="121"/>
        <end position="160"/>
    </location>
</feature>
<name>A0A291QRR2_9BACT</name>
<dbReference type="Pfam" id="PF23451">
    <property type="entry name" value="Zn_ribbon_PaaD"/>
    <property type="match status" value="1"/>
</dbReference>
<dbReference type="Pfam" id="PF01883">
    <property type="entry name" value="FeS_assembly_P"/>
    <property type="match status" value="1"/>
</dbReference>
<dbReference type="InterPro" id="IPR011883">
    <property type="entry name" value="PaaD-like"/>
</dbReference>
<gene>
    <name evidence="3" type="primary">paaJ</name>
    <name evidence="3" type="ORF">COR50_05065</name>
</gene>
<dbReference type="SUPFAM" id="SSF117916">
    <property type="entry name" value="Fe-S cluster assembly (FSCA) domain-like"/>
    <property type="match status" value="1"/>
</dbReference>
<organism evidence="3 4">
    <name type="scientific">Chitinophaga caeni</name>
    <dbReference type="NCBI Taxonomy" id="2029983"/>
    <lineage>
        <taxon>Bacteria</taxon>
        <taxon>Pseudomonadati</taxon>
        <taxon>Bacteroidota</taxon>
        <taxon>Chitinophagia</taxon>
        <taxon>Chitinophagales</taxon>
        <taxon>Chitinophagaceae</taxon>
        <taxon>Chitinophaga</taxon>
    </lineage>
</organism>
<evidence type="ECO:0000313" key="3">
    <source>
        <dbReference type="EMBL" id="ATL46601.1"/>
    </source>
</evidence>
<evidence type="ECO:0000259" key="1">
    <source>
        <dbReference type="Pfam" id="PF01883"/>
    </source>
</evidence>
<dbReference type="InterPro" id="IPR056572">
    <property type="entry name" value="Zn_ribbon_PaaD"/>
</dbReference>
<dbReference type="Proteomes" id="UP000220133">
    <property type="component" value="Chromosome"/>
</dbReference>
<dbReference type="NCBIfam" id="TIGR02159">
    <property type="entry name" value="PA_CoA_Oxy4"/>
    <property type="match status" value="1"/>
</dbReference>
<keyword evidence="4" id="KW-1185">Reference proteome</keyword>